<dbReference type="OrthoDB" id="9780918at2"/>
<evidence type="ECO:0000256" key="5">
    <source>
        <dbReference type="ARBA" id="ARBA00022989"/>
    </source>
</evidence>
<accession>A0A1M5AE31</accession>
<evidence type="ECO:0000259" key="8">
    <source>
        <dbReference type="Pfam" id="PF01569"/>
    </source>
</evidence>
<dbReference type="CDD" id="cd03392">
    <property type="entry name" value="PAP2_like_2"/>
    <property type="match status" value="1"/>
</dbReference>
<evidence type="ECO:0000256" key="2">
    <source>
        <dbReference type="ARBA" id="ARBA00010792"/>
    </source>
</evidence>
<dbReference type="InterPro" id="IPR032816">
    <property type="entry name" value="VTT_dom"/>
</dbReference>
<evidence type="ECO:0000259" key="9">
    <source>
        <dbReference type="Pfam" id="PF09335"/>
    </source>
</evidence>
<feature type="transmembrane region" description="Helical" evidence="7">
    <location>
        <begin position="393"/>
        <end position="412"/>
    </location>
</feature>
<keyword evidence="12" id="KW-1185">Reference proteome</keyword>
<feature type="transmembrane region" description="Helical" evidence="7">
    <location>
        <begin position="244"/>
        <end position="267"/>
    </location>
</feature>
<dbReference type="InterPro" id="IPR025902">
    <property type="entry name" value="LssY-like-C_dom"/>
</dbReference>
<dbReference type="AlphaFoldDB" id="A0A1M5AE31"/>
<evidence type="ECO:0000256" key="1">
    <source>
        <dbReference type="ARBA" id="ARBA00004651"/>
    </source>
</evidence>
<comment type="subcellular location">
    <subcellularLocation>
        <location evidence="1">Cell membrane</location>
        <topology evidence="1">Multi-pass membrane protein</topology>
    </subcellularLocation>
</comment>
<evidence type="ECO:0000256" key="3">
    <source>
        <dbReference type="ARBA" id="ARBA00022475"/>
    </source>
</evidence>
<keyword evidence="5 7" id="KW-1133">Transmembrane helix</keyword>
<dbReference type="Gene3D" id="1.20.144.10">
    <property type="entry name" value="Phosphatidic acid phosphatase type 2/haloperoxidase"/>
    <property type="match status" value="1"/>
</dbReference>
<evidence type="ECO:0000256" key="7">
    <source>
        <dbReference type="SAM" id="Phobius"/>
    </source>
</evidence>
<sequence>MHSAWFDNTVAWIGAHPQAAGLLIFAIAFCDAVIVLGALVPALPLMVAIGVLIGMGEIAGPYAVACAALGALAGDGLSYWVGRRWGNALRSVWPFRRYPQLLERGETLFRRNAFKSILIARYVGAVRPFVPAIAGMAGMPLPRYLQASTLACLSWAILFLLPGWVLGQAYEAVAAVADKLALVLLGLLAVLALAWALVLYGWRWFANHADSLLARLLRWSDRHPLLGRYTAALIDRRRPETAPLLLLAVCLFAVAWLWGWLSAALMLRGGPLLLDHDVHAFMFALRNPLADRMMATLATLGSAPVLAIASTAALLWLLWRRRWQAAVHWLVAIVVGLALTKGLEALVDMPRPPTATAGFGFPSIAVTMTTVVFGFFAVLIARELPGRQRVWPYLLTGIATALVGFARLYLGAHWLSDILGGVLLGAAWVLVIGIAYRRRSERAFWMRPLAWTFYGSFLLAALWVAPRSAPKMLAGFVPPLPAVVVSPDDWQAHGIAADRNRFDLEIAGDLVQLRQRLATTGWQVQPSADWLAALRLLDDDLAPAQRPVLPLALNAHPEALLLRRADPAQPDRLEVLRIWPAPVRLADGTPLWVARYDTMQLQRRLRLITLWTPAPPSHTLPTDLYALGGTQPGLRVLLHPR</sequence>
<dbReference type="SUPFAM" id="SSF48317">
    <property type="entry name" value="Acid phosphatase/Vanadium-dependent haloperoxidase"/>
    <property type="match status" value="1"/>
</dbReference>
<reference evidence="12" key="1">
    <citation type="submission" date="2016-11" db="EMBL/GenBank/DDBJ databases">
        <authorList>
            <person name="Varghese N."/>
            <person name="Submissions S."/>
        </authorList>
    </citation>
    <scope>NUCLEOTIDE SEQUENCE [LARGE SCALE GENOMIC DNA]</scope>
    <source>
        <strain evidence="12">DSM 14834</strain>
    </source>
</reference>
<feature type="transmembrane region" description="Helical" evidence="7">
    <location>
        <begin position="59"/>
        <end position="81"/>
    </location>
</feature>
<keyword evidence="3" id="KW-1003">Cell membrane</keyword>
<comment type="similarity">
    <text evidence="2">Belongs to the DedA family.</text>
</comment>
<dbReference type="Pfam" id="PF01569">
    <property type="entry name" value="PAP2"/>
    <property type="match status" value="1"/>
</dbReference>
<feature type="transmembrane region" description="Helical" evidence="7">
    <location>
        <begin position="20"/>
        <end position="53"/>
    </location>
</feature>
<feature type="domain" description="Phosphatidic acid phosphatase type 2/haloperoxidase" evidence="8">
    <location>
        <begin position="358"/>
        <end position="436"/>
    </location>
</feature>
<dbReference type="PANTHER" id="PTHR30353">
    <property type="entry name" value="INNER MEMBRANE PROTEIN DEDA-RELATED"/>
    <property type="match status" value="1"/>
</dbReference>
<feature type="transmembrane region" description="Helical" evidence="7">
    <location>
        <begin position="448"/>
        <end position="465"/>
    </location>
</feature>
<evidence type="ECO:0000256" key="6">
    <source>
        <dbReference type="ARBA" id="ARBA00023136"/>
    </source>
</evidence>
<evidence type="ECO:0000313" key="11">
    <source>
        <dbReference type="EMBL" id="SHF28493.1"/>
    </source>
</evidence>
<dbReference type="STRING" id="213588.SAMN02745204_02185"/>
<feature type="domain" description="VTT" evidence="9">
    <location>
        <begin position="40"/>
        <end position="164"/>
    </location>
</feature>
<dbReference type="PANTHER" id="PTHR30353:SF15">
    <property type="entry name" value="INNER MEMBRANE PROTEIN YABI"/>
    <property type="match status" value="1"/>
</dbReference>
<dbReference type="InterPro" id="IPR036938">
    <property type="entry name" value="PAP2/HPO_sf"/>
</dbReference>
<dbReference type="EMBL" id="FQUK01000052">
    <property type="protein sequence ID" value="SHF28493.1"/>
    <property type="molecule type" value="Genomic_DNA"/>
</dbReference>
<dbReference type="GO" id="GO:0005886">
    <property type="term" value="C:plasma membrane"/>
    <property type="evidence" value="ECO:0007669"/>
    <property type="project" value="UniProtKB-SubCell"/>
</dbReference>
<gene>
    <name evidence="11" type="ORF">SAMN02745204_02185</name>
</gene>
<feature type="transmembrane region" description="Helical" evidence="7">
    <location>
        <begin position="326"/>
        <end position="347"/>
    </location>
</feature>
<organism evidence="11 12">
    <name type="scientific">Thermomonas hydrothermalis</name>
    <dbReference type="NCBI Taxonomy" id="213588"/>
    <lineage>
        <taxon>Bacteria</taxon>
        <taxon>Pseudomonadati</taxon>
        <taxon>Pseudomonadota</taxon>
        <taxon>Gammaproteobacteria</taxon>
        <taxon>Lysobacterales</taxon>
        <taxon>Lysobacteraceae</taxon>
        <taxon>Thermomonas</taxon>
    </lineage>
</organism>
<evidence type="ECO:0000256" key="4">
    <source>
        <dbReference type="ARBA" id="ARBA00022692"/>
    </source>
</evidence>
<keyword evidence="4 7" id="KW-0812">Transmembrane</keyword>
<evidence type="ECO:0000259" key="10">
    <source>
        <dbReference type="Pfam" id="PF14067"/>
    </source>
</evidence>
<feature type="domain" description="LssY-like C-terminal" evidence="10">
    <location>
        <begin position="503"/>
        <end position="595"/>
    </location>
</feature>
<feature type="transmembrane region" description="Helical" evidence="7">
    <location>
        <begin position="359"/>
        <end position="381"/>
    </location>
</feature>
<dbReference type="Proteomes" id="UP000242857">
    <property type="component" value="Unassembled WGS sequence"/>
</dbReference>
<feature type="transmembrane region" description="Helical" evidence="7">
    <location>
        <begin position="180"/>
        <end position="202"/>
    </location>
</feature>
<dbReference type="InterPro" id="IPR032818">
    <property type="entry name" value="DedA-like"/>
</dbReference>
<dbReference type="InterPro" id="IPR000326">
    <property type="entry name" value="PAP2/HPO"/>
</dbReference>
<name>A0A1M5AE31_9GAMM</name>
<feature type="transmembrane region" description="Helical" evidence="7">
    <location>
        <begin position="418"/>
        <end position="436"/>
    </location>
</feature>
<dbReference type="RefSeq" id="WP_072756574.1">
    <property type="nucleotide sequence ID" value="NZ_FQUK01000052.1"/>
</dbReference>
<proteinExistence type="inferred from homology"/>
<protein>
    <submittedName>
        <fullName evidence="11">Membrane protein DedA, SNARE-associated domain</fullName>
    </submittedName>
</protein>
<feature type="transmembrane region" description="Helical" evidence="7">
    <location>
        <begin position="293"/>
        <end position="319"/>
    </location>
</feature>
<keyword evidence="6 7" id="KW-0472">Membrane</keyword>
<dbReference type="Pfam" id="PF09335">
    <property type="entry name" value="VTT_dom"/>
    <property type="match status" value="1"/>
</dbReference>
<dbReference type="Pfam" id="PF14067">
    <property type="entry name" value="LssY_C"/>
    <property type="match status" value="1"/>
</dbReference>
<feature type="transmembrane region" description="Helical" evidence="7">
    <location>
        <begin position="144"/>
        <end position="165"/>
    </location>
</feature>
<evidence type="ECO:0000313" key="12">
    <source>
        <dbReference type="Proteomes" id="UP000242857"/>
    </source>
</evidence>